<keyword evidence="1" id="KW-1133">Transmembrane helix</keyword>
<keyword evidence="1" id="KW-0472">Membrane</keyword>
<sequence length="67" mass="8004">MENKLLWMGIAVFLFVVVSLFGSFLLQRIANKKWGYTPKRDKELEEQKYLRNTGRYGKIGTKRHRSR</sequence>
<evidence type="ECO:0000256" key="1">
    <source>
        <dbReference type="SAM" id="Phobius"/>
    </source>
</evidence>
<dbReference type="RefSeq" id="WP_249302179.1">
    <property type="nucleotide sequence ID" value="NZ_JACRSW010000001.1"/>
</dbReference>
<evidence type="ECO:0000313" key="2">
    <source>
        <dbReference type="EMBL" id="MBC8556214.1"/>
    </source>
</evidence>
<comment type="caution">
    <text evidence="2">The sequence shown here is derived from an EMBL/GenBank/DDBJ whole genome shotgun (WGS) entry which is preliminary data.</text>
</comment>
<dbReference type="EMBL" id="JACRSW010000001">
    <property type="protein sequence ID" value="MBC8556214.1"/>
    <property type="molecule type" value="Genomic_DNA"/>
</dbReference>
<keyword evidence="1" id="KW-0812">Transmembrane</keyword>
<feature type="transmembrane region" description="Helical" evidence="1">
    <location>
        <begin position="6"/>
        <end position="26"/>
    </location>
</feature>
<accession>A0ABR7MQZ4</accession>
<reference evidence="2 3" key="1">
    <citation type="submission" date="2020-08" db="EMBL/GenBank/DDBJ databases">
        <title>Genome public.</title>
        <authorList>
            <person name="Liu C."/>
            <person name="Sun Q."/>
        </authorList>
    </citation>
    <scope>NUCLEOTIDE SEQUENCE [LARGE SCALE GENOMIC DNA]</scope>
    <source>
        <strain evidence="2 3">BX3</strain>
    </source>
</reference>
<keyword evidence="3" id="KW-1185">Reference proteome</keyword>
<protein>
    <submittedName>
        <fullName evidence="2">Uncharacterized protein</fullName>
    </submittedName>
</protein>
<name>A0ABR7MQZ4_9FIRM</name>
<proteinExistence type="predicted"/>
<dbReference type="Proteomes" id="UP000637513">
    <property type="component" value="Unassembled WGS sequence"/>
</dbReference>
<organism evidence="2 3">
    <name type="scientific">Jutongia hominis</name>
    <dbReference type="NCBI Taxonomy" id="2763664"/>
    <lineage>
        <taxon>Bacteria</taxon>
        <taxon>Bacillati</taxon>
        <taxon>Bacillota</taxon>
        <taxon>Clostridia</taxon>
        <taxon>Lachnospirales</taxon>
        <taxon>Lachnospiraceae</taxon>
        <taxon>Jutongia</taxon>
    </lineage>
</organism>
<evidence type="ECO:0000313" key="3">
    <source>
        <dbReference type="Proteomes" id="UP000637513"/>
    </source>
</evidence>
<gene>
    <name evidence="2" type="ORF">H8700_00560</name>
</gene>